<dbReference type="Gene3D" id="2.60.120.200">
    <property type="match status" value="1"/>
</dbReference>
<evidence type="ECO:0000256" key="1">
    <source>
        <dbReference type="SAM" id="SignalP"/>
    </source>
</evidence>
<dbReference type="RefSeq" id="WP_057811970.1">
    <property type="nucleotide sequence ID" value="NZ_CP040736.1"/>
</dbReference>
<evidence type="ECO:0008006" key="4">
    <source>
        <dbReference type="Google" id="ProtNLM"/>
    </source>
</evidence>
<dbReference type="STRING" id="1423818.FC88_GL000109"/>
<name>A0A5B7SWV6_9LACO</name>
<gene>
    <name evidence="2" type="ORF">FG051_03175</name>
</gene>
<proteinExistence type="predicted"/>
<reference evidence="2 3" key="1">
    <citation type="submission" date="2019-05" db="EMBL/GenBank/DDBJ databases">
        <title>Genome Sequence of Lactobacillus futsaii Y97, a Potential Probiotic Strain Isolated from the Futsai of Taiwan.</title>
        <authorList>
            <person name="Du X."/>
        </authorList>
    </citation>
    <scope>NUCLEOTIDE SEQUENCE [LARGE SCALE GENOMIC DNA]</scope>
    <source>
        <strain evidence="2 3">Y97</strain>
    </source>
</reference>
<evidence type="ECO:0000313" key="2">
    <source>
        <dbReference type="EMBL" id="QCX24167.1"/>
    </source>
</evidence>
<dbReference type="AlphaFoldDB" id="A0A5B7SWV6"/>
<protein>
    <recommendedName>
        <fullName evidence="4">WxL domain-containing protein</fullName>
    </recommendedName>
</protein>
<feature type="chain" id="PRO_5022802641" description="WxL domain-containing protein" evidence="1">
    <location>
        <begin position="30"/>
        <end position="837"/>
    </location>
</feature>
<dbReference type="Proteomes" id="UP000310673">
    <property type="component" value="Chromosome"/>
</dbReference>
<organism evidence="2 3">
    <name type="scientific">Companilactobacillus futsaii</name>
    <dbReference type="NCBI Taxonomy" id="938155"/>
    <lineage>
        <taxon>Bacteria</taxon>
        <taxon>Bacillati</taxon>
        <taxon>Bacillota</taxon>
        <taxon>Bacilli</taxon>
        <taxon>Lactobacillales</taxon>
        <taxon>Lactobacillaceae</taxon>
        <taxon>Companilactobacillus</taxon>
    </lineage>
</organism>
<dbReference type="EMBL" id="CP040736">
    <property type="protein sequence ID" value="QCX24167.1"/>
    <property type="molecule type" value="Genomic_DNA"/>
</dbReference>
<dbReference type="KEGG" id="lft:FG051_03175"/>
<evidence type="ECO:0000313" key="3">
    <source>
        <dbReference type="Proteomes" id="UP000310673"/>
    </source>
</evidence>
<sequence>MQNKLLKIINIFIAFTICLSLLPINMAQAAATPPTTSEVYQTTPPGIAMKDFVSKADTYKDGTVNNAKLFEAGNTTYDNSTDIYQLLSSDGGQEQTSSFWGKLSGDNGGSSSVNNYFDLSKPQVISAWLYMGDKSAYSGSSDDTAKNLPDGLAFVLQDDTRGTQAIATSANEGKTAFGEGLGVWGVASSSDNTLSNFIDPSLGAIQNSWALEFDTLQNSSPAVSGSNYDDYFDGLTYSGVKIAKGQHMAWDYPANVGINQNNTDANMGSNPNDSANTYYGKNNSWFSLFQGYKNHYYYGLNHRDVIHSMYLTGYTSDSATNVYNSWHHFKLSYTPPAAGSTLAKMSYIFNDKAYDGTLKSYLDYDKKTNVTVDISKFMRNGNTKVRWGFTASTGSQNSSPSTFAIIMQQMPNVANIETTTKLYDLSQYGTDGNLGREIKDLDKRPVSITAATKDPDYNVANGDKLRLNYNLNYISGFEGTGSDITTKITLPSNVDFSPDEDNNIGQIIYSGFSDESKNRTVPISVASLTSDNKVTLSLDALNNENENIKVELFGTADAQTTPTTVKGQHASYQSLYFLDDIMSPSFIINDRLQLTTNDNLDLGTIQTGNESNNQVNLNLAMNYLNNSSFDTKGVTLYTKVDDKTATKATISTTDGKTSYNIASDIANSTQFSADYLGTGVHTITVYAIDSMNRVSQSITYQIKVEGKQLKLDVDPNYSFKDINKVASDGYVKRKGHWKVSVISTDTPWTLTANGTELTLEDDASQVIGPMFYRNKNDNDFSMLNQNVLIAQDPSSDSKTTDVSGSWANDKGILLHDDQDNIAGKYQGQIHWSLVDSV</sequence>
<keyword evidence="1" id="KW-0732">Signal</keyword>
<accession>A0A5B7SWV6</accession>
<feature type="signal peptide" evidence="1">
    <location>
        <begin position="1"/>
        <end position="29"/>
    </location>
</feature>